<dbReference type="EMBL" id="JAFJYH010000304">
    <property type="protein sequence ID" value="KAG4413631.1"/>
    <property type="molecule type" value="Genomic_DNA"/>
</dbReference>
<keyword evidence="2" id="KW-0812">Transmembrane</keyword>
<keyword evidence="2" id="KW-0472">Membrane</keyword>
<dbReference type="GO" id="GO:0006654">
    <property type="term" value="P:phosphatidic acid biosynthetic process"/>
    <property type="evidence" value="ECO:0007669"/>
    <property type="project" value="TreeGrafter"/>
</dbReference>
<dbReference type="PANTHER" id="PTHR31303">
    <property type="entry name" value="CTP-DEPENDENT DIACYLGLYCEROL KINASE 1"/>
    <property type="match status" value="1"/>
</dbReference>
<accession>A0A8H7T7C5</accession>
<dbReference type="Proteomes" id="UP000664132">
    <property type="component" value="Unassembled WGS sequence"/>
</dbReference>
<feature type="transmembrane region" description="Helical" evidence="2">
    <location>
        <begin position="316"/>
        <end position="334"/>
    </location>
</feature>
<feature type="compositionally biased region" description="Basic residues" evidence="1">
    <location>
        <begin position="70"/>
        <end position="82"/>
    </location>
</feature>
<feature type="transmembrane region" description="Helical" evidence="2">
    <location>
        <begin position="160"/>
        <end position="176"/>
    </location>
</feature>
<feature type="region of interest" description="Disordered" evidence="1">
    <location>
        <begin position="1"/>
        <end position="125"/>
    </location>
</feature>
<gene>
    <name evidence="3" type="ORF">IFR04_013253</name>
</gene>
<feature type="transmembrane region" description="Helical" evidence="2">
    <location>
        <begin position="375"/>
        <end position="392"/>
    </location>
</feature>
<dbReference type="GO" id="GO:0005789">
    <property type="term" value="C:endoplasmic reticulum membrane"/>
    <property type="evidence" value="ECO:0007669"/>
    <property type="project" value="TreeGrafter"/>
</dbReference>
<evidence type="ECO:0000313" key="4">
    <source>
        <dbReference type="Proteomes" id="UP000664132"/>
    </source>
</evidence>
<evidence type="ECO:0000313" key="3">
    <source>
        <dbReference type="EMBL" id="KAG4413631.1"/>
    </source>
</evidence>
<sequence length="393" mass="42756">MSRSSSNPIPATPRVISPSPTPSESREASQEGYFGPVTRSARKKQAASEAPIDEEIDEDEEDVSAELRRARSKSRSPMRARKISGLTSAKPTTTPATKPPPLTPNGNGHAAATNGHLSPTSANSGWSWRDISRSPSPLGLIPIHRHWRSFVHRHEVPRKVLHVSIGFFTIWLYVSGVQTNAITPYLMSALIPIAATDYLRHTYPALNRFYVRVLGALMRETEYAGWNGVIWYLLGAWIVLGFFPKDVGVMGILLLSWCDTAASTIGRAYGRYTPRIRRGKSLAGSLAAFAVGVVTAVVFWGWLAPRTGPFVDDIDWPFMFTGTLSLPAAVRNTLGLSLGKASISGGLALGVMSLWTGFVASASEVVDIFGWDDNLTIPVLSGIGMWGFLRMFG</sequence>
<name>A0A8H7T7C5_9HELO</name>
<feature type="compositionally biased region" description="Acidic residues" evidence="1">
    <location>
        <begin position="51"/>
        <end position="64"/>
    </location>
</feature>
<keyword evidence="2" id="KW-1133">Transmembrane helix</keyword>
<evidence type="ECO:0000256" key="1">
    <source>
        <dbReference type="SAM" id="MobiDB-lite"/>
    </source>
</evidence>
<feature type="compositionally biased region" description="Low complexity" evidence="1">
    <location>
        <begin position="86"/>
        <end position="96"/>
    </location>
</feature>
<feature type="transmembrane region" description="Helical" evidence="2">
    <location>
        <begin position="346"/>
        <end position="363"/>
    </location>
</feature>
<dbReference type="AlphaFoldDB" id="A0A8H7T7C5"/>
<organism evidence="3 4">
    <name type="scientific">Cadophora malorum</name>
    <dbReference type="NCBI Taxonomy" id="108018"/>
    <lineage>
        <taxon>Eukaryota</taxon>
        <taxon>Fungi</taxon>
        <taxon>Dikarya</taxon>
        <taxon>Ascomycota</taxon>
        <taxon>Pezizomycotina</taxon>
        <taxon>Leotiomycetes</taxon>
        <taxon>Helotiales</taxon>
        <taxon>Ploettnerulaceae</taxon>
        <taxon>Cadophora</taxon>
    </lineage>
</organism>
<dbReference type="PANTHER" id="PTHR31303:SF1">
    <property type="entry name" value="CTP-DEPENDENT DIACYLGLYCEROL KINASE 1"/>
    <property type="match status" value="1"/>
</dbReference>
<feature type="transmembrane region" description="Helical" evidence="2">
    <location>
        <begin position="182"/>
        <end position="203"/>
    </location>
</feature>
<comment type="caution">
    <text evidence="3">The sequence shown here is derived from an EMBL/GenBank/DDBJ whole genome shotgun (WGS) entry which is preliminary data.</text>
</comment>
<dbReference type="InterPro" id="IPR037997">
    <property type="entry name" value="Dgk1-like"/>
</dbReference>
<feature type="compositionally biased region" description="Polar residues" evidence="1">
    <location>
        <begin position="115"/>
        <end position="125"/>
    </location>
</feature>
<dbReference type="GO" id="GO:0004143">
    <property type="term" value="F:ATP-dependent diacylglycerol kinase activity"/>
    <property type="evidence" value="ECO:0007669"/>
    <property type="project" value="InterPro"/>
</dbReference>
<evidence type="ECO:0008006" key="5">
    <source>
        <dbReference type="Google" id="ProtNLM"/>
    </source>
</evidence>
<proteinExistence type="predicted"/>
<feature type="transmembrane region" description="Helical" evidence="2">
    <location>
        <begin position="249"/>
        <end position="270"/>
    </location>
</feature>
<feature type="transmembrane region" description="Helical" evidence="2">
    <location>
        <begin position="224"/>
        <end position="243"/>
    </location>
</feature>
<dbReference type="OrthoDB" id="5673at2759"/>
<keyword evidence="4" id="KW-1185">Reference proteome</keyword>
<reference evidence="3" key="1">
    <citation type="submission" date="2021-02" db="EMBL/GenBank/DDBJ databases">
        <title>Genome sequence Cadophora malorum strain M34.</title>
        <authorList>
            <person name="Stefanovic E."/>
            <person name="Vu D."/>
            <person name="Scully C."/>
            <person name="Dijksterhuis J."/>
            <person name="Roader J."/>
            <person name="Houbraken J."/>
        </authorList>
    </citation>
    <scope>NUCLEOTIDE SEQUENCE</scope>
    <source>
        <strain evidence="3">M34</strain>
    </source>
</reference>
<feature type="transmembrane region" description="Helical" evidence="2">
    <location>
        <begin position="282"/>
        <end position="304"/>
    </location>
</feature>
<evidence type="ECO:0000256" key="2">
    <source>
        <dbReference type="SAM" id="Phobius"/>
    </source>
</evidence>
<protein>
    <recommendedName>
        <fullName evidence="5">Phosphatidate cytidylyltransferase</fullName>
    </recommendedName>
</protein>